<organism evidence="1 2">
    <name type="scientific">Amycolatopsis taiwanensis</name>
    <dbReference type="NCBI Taxonomy" id="342230"/>
    <lineage>
        <taxon>Bacteria</taxon>
        <taxon>Bacillati</taxon>
        <taxon>Actinomycetota</taxon>
        <taxon>Actinomycetes</taxon>
        <taxon>Pseudonocardiales</taxon>
        <taxon>Pseudonocardiaceae</taxon>
        <taxon>Amycolatopsis</taxon>
    </lineage>
</organism>
<dbReference type="AlphaFoldDB" id="A0A9W6R0R6"/>
<gene>
    <name evidence="1" type="ORF">Atai01_38220</name>
</gene>
<name>A0A9W6R0R6_9PSEU</name>
<evidence type="ECO:0000313" key="1">
    <source>
        <dbReference type="EMBL" id="GLY67203.1"/>
    </source>
</evidence>
<dbReference type="Proteomes" id="UP001165136">
    <property type="component" value="Unassembled WGS sequence"/>
</dbReference>
<comment type="caution">
    <text evidence="1">The sequence shown here is derived from an EMBL/GenBank/DDBJ whole genome shotgun (WGS) entry which is preliminary data.</text>
</comment>
<dbReference type="EMBL" id="BSTI01000007">
    <property type="protein sequence ID" value="GLY67203.1"/>
    <property type="molecule type" value="Genomic_DNA"/>
</dbReference>
<dbReference type="RefSeq" id="WP_285487677.1">
    <property type="nucleotide sequence ID" value="NZ_BSTI01000007.1"/>
</dbReference>
<accession>A0A9W6R0R6</accession>
<protein>
    <submittedName>
        <fullName evidence="1">Uncharacterized protein</fullName>
    </submittedName>
</protein>
<proteinExistence type="predicted"/>
<sequence>MPASSSAGRAAVAIAPWLETPADWDAEFEADLEDLECLVETIVARAGYAR</sequence>
<evidence type="ECO:0000313" key="2">
    <source>
        <dbReference type="Proteomes" id="UP001165136"/>
    </source>
</evidence>
<keyword evidence="2" id="KW-1185">Reference proteome</keyword>
<reference evidence="1" key="1">
    <citation type="submission" date="2023-03" db="EMBL/GenBank/DDBJ databases">
        <title>Amycolatopsis taiwanensis NBRC 103393.</title>
        <authorList>
            <person name="Ichikawa N."/>
            <person name="Sato H."/>
            <person name="Tonouchi N."/>
        </authorList>
    </citation>
    <scope>NUCLEOTIDE SEQUENCE</scope>
    <source>
        <strain evidence="1">NBRC 103393</strain>
    </source>
</reference>